<accession>A0AAX3LWY2</accession>
<dbReference type="Proteomes" id="UP001220509">
    <property type="component" value="Chromosome"/>
</dbReference>
<reference evidence="1 2" key="1">
    <citation type="submission" date="2023-02" db="EMBL/GenBank/DDBJ databases">
        <title>Genome sequence of Paenibacillus kyungheensis KACC 18744.</title>
        <authorList>
            <person name="Kim S."/>
            <person name="Heo J."/>
            <person name="Kwon S.-W."/>
        </authorList>
    </citation>
    <scope>NUCLEOTIDE SEQUENCE [LARGE SCALE GENOMIC DNA]</scope>
    <source>
        <strain evidence="1 2">KACC 18744</strain>
    </source>
</reference>
<evidence type="ECO:0000313" key="2">
    <source>
        <dbReference type="Proteomes" id="UP001220509"/>
    </source>
</evidence>
<evidence type="ECO:0000313" key="1">
    <source>
        <dbReference type="EMBL" id="WCT54372.1"/>
    </source>
</evidence>
<dbReference type="RefSeq" id="WP_273612899.1">
    <property type="nucleotide sequence ID" value="NZ_CP117416.1"/>
</dbReference>
<dbReference type="EMBL" id="CP117416">
    <property type="protein sequence ID" value="WCT54372.1"/>
    <property type="molecule type" value="Genomic_DNA"/>
</dbReference>
<proteinExistence type="predicted"/>
<dbReference type="AlphaFoldDB" id="A0AAX3LWY2"/>
<evidence type="ECO:0008006" key="3">
    <source>
        <dbReference type="Google" id="ProtNLM"/>
    </source>
</evidence>
<keyword evidence="2" id="KW-1185">Reference proteome</keyword>
<protein>
    <recommendedName>
        <fullName evidence="3">YokE-like PH domain-containing protein</fullName>
    </recommendedName>
</protein>
<organism evidence="1 2">
    <name type="scientific">Paenibacillus kyungheensis</name>
    <dbReference type="NCBI Taxonomy" id="1452732"/>
    <lineage>
        <taxon>Bacteria</taxon>
        <taxon>Bacillati</taxon>
        <taxon>Bacillota</taxon>
        <taxon>Bacilli</taxon>
        <taxon>Bacillales</taxon>
        <taxon>Paenibacillaceae</taxon>
        <taxon>Paenibacillus</taxon>
    </lineage>
</organism>
<dbReference type="KEGG" id="pka:PQ456_14310"/>
<sequence>MFLINKKLIRKLTAPYQEMNMQICYATPQHFSAYSSKAVLLLNDEKLIVLFLNFFSSKVIHTVELPIADLQEHHYNQGISLASTWSFQSNGQSWRFQILKKIIPLGKMQQQFLDFLHDHIIYT</sequence>
<gene>
    <name evidence="1" type="ORF">PQ456_14310</name>
</gene>
<name>A0AAX3LWY2_9BACL</name>